<dbReference type="EMBL" id="FOLO01000013">
    <property type="protein sequence ID" value="SFC61901.1"/>
    <property type="molecule type" value="Genomic_DNA"/>
</dbReference>
<evidence type="ECO:0000313" key="5">
    <source>
        <dbReference type="EMBL" id="SFC61901.1"/>
    </source>
</evidence>
<sequence length="324" mass="37526">MGMLVEGIWSDEDRIIKNGAFVRQKSVHDQDISNDIALTIIQEPGRFHLIGSWSCPWSHRTLIMRQAKMLHDYIPLHMTGGERIEGYPANYGNKWQVPGSEKYITHLHQLYTINHNQHTGRATVPILWDGAKQIIISDESSKIMRLFNKVETQQASINFLPHDKLIDINEMNDEIYHNLCNGVYKAGFAKSQVVYDEAIKVVFTMMEKLESILSINRYLLGEMITEVDWRLFPTLVRFDIDYYLHSKCSQKKLTDFPNLWAYARDLYSWQGMAETIDFNAIHLSNYQKNDIIGVMPDIDWSEAHNRDALSIAQVCLMSGEKIEI</sequence>
<dbReference type="InterPro" id="IPR004045">
    <property type="entry name" value="Glutathione_S-Trfase_N"/>
</dbReference>
<dbReference type="GO" id="GO:0004364">
    <property type="term" value="F:glutathione transferase activity"/>
    <property type="evidence" value="ECO:0007669"/>
    <property type="project" value="InterPro"/>
</dbReference>
<feature type="domain" description="GST N-terminal" evidence="4">
    <location>
        <begin position="55"/>
        <end position="148"/>
    </location>
</feature>
<keyword evidence="6" id="KW-1185">Reference proteome</keyword>
<dbReference type="Proteomes" id="UP000198862">
    <property type="component" value="Unassembled WGS sequence"/>
</dbReference>
<dbReference type="InterPro" id="IPR016639">
    <property type="entry name" value="GST_Omega/GSH"/>
</dbReference>
<feature type="site" description="Lowers pKa of active site Cys" evidence="3">
    <location>
        <position position="242"/>
    </location>
</feature>
<dbReference type="AlphaFoldDB" id="A0A1I1KMI2"/>
<dbReference type="Pfam" id="PF13409">
    <property type="entry name" value="GST_N_2"/>
    <property type="match status" value="1"/>
</dbReference>
<dbReference type="CDD" id="cd03190">
    <property type="entry name" value="GST_C_Omega_like"/>
    <property type="match status" value="1"/>
</dbReference>
<dbReference type="PIRSF" id="PIRSF015753">
    <property type="entry name" value="GST"/>
    <property type="match status" value="1"/>
</dbReference>
<feature type="binding site" evidence="2">
    <location>
        <begin position="139"/>
        <end position="140"/>
    </location>
    <ligand>
        <name>glutathione</name>
        <dbReference type="ChEBI" id="CHEBI:57925"/>
    </ligand>
</feature>
<dbReference type="GO" id="GO:0005737">
    <property type="term" value="C:cytoplasm"/>
    <property type="evidence" value="ECO:0007669"/>
    <property type="project" value="TreeGrafter"/>
</dbReference>
<organism evidence="5 6">
    <name type="scientific">Pseudoalteromonas denitrificans DSM 6059</name>
    <dbReference type="NCBI Taxonomy" id="1123010"/>
    <lineage>
        <taxon>Bacteria</taxon>
        <taxon>Pseudomonadati</taxon>
        <taxon>Pseudomonadota</taxon>
        <taxon>Gammaproteobacteria</taxon>
        <taxon>Alteromonadales</taxon>
        <taxon>Pseudoalteromonadaceae</taxon>
        <taxon>Pseudoalteromonas</taxon>
    </lineage>
</organism>
<evidence type="ECO:0000256" key="2">
    <source>
        <dbReference type="PIRSR" id="PIRSR015753-2"/>
    </source>
</evidence>
<dbReference type="Gene3D" id="1.20.1050.10">
    <property type="match status" value="1"/>
</dbReference>
<gene>
    <name evidence="5" type="ORF">SAMN02745724_02123</name>
</gene>
<dbReference type="OrthoDB" id="9769158at2"/>
<feature type="binding site" evidence="2">
    <location>
        <begin position="121"/>
        <end position="124"/>
    </location>
    <ligand>
        <name>glutathione</name>
        <dbReference type="ChEBI" id="CHEBI:57925"/>
    </ligand>
</feature>
<dbReference type="RefSeq" id="WP_091983471.1">
    <property type="nucleotide sequence ID" value="NZ_FOLO01000013.1"/>
</dbReference>
<name>A0A1I1KMI2_9GAMM</name>
<dbReference type="Pfam" id="PF13410">
    <property type="entry name" value="GST_C_2"/>
    <property type="match status" value="1"/>
</dbReference>
<evidence type="ECO:0000313" key="6">
    <source>
        <dbReference type="Proteomes" id="UP000198862"/>
    </source>
</evidence>
<evidence type="ECO:0000256" key="3">
    <source>
        <dbReference type="PIRSR" id="PIRSR015753-3"/>
    </source>
</evidence>
<protein>
    <submittedName>
        <fullName evidence="5">Putative glutathione S-transferase</fullName>
    </submittedName>
</protein>
<dbReference type="InterPro" id="IPR036282">
    <property type="entry name" value="Glutathione-S-Trfase_C_sf"/>
</dbReference>
<dbReference type="Gene3D" id="3.40.30.10">
    <property type="entry name" value="Glutaredoxin"/>
    <property type="match status" value="1"/>
</dbReference>
<accession>A0A1I1KMI2</accession>
<dbReference type="PANTHER" id="PTHR32419">
    <property type="entry name" value="GLUTATHIONYL-HYDROQUINONE REDUCTASE"/>
    <property type="match status" value="1"/>
</dbReference>
<evidence type="ECO:0000256" key="1">
    <source>
        <dbReference type="PIRSR" id="PIRSR015753-1"/>
    </source>
</evidence>
<proteinExistence type="predicted"/>
<reference evidence="5 6" key="1">
    <citation type="submission" date="2016-10" db="EMBL/GenBank/DDBJ databases">
        <authorList>
            <person name="de Groot N.N."/>
        </authorList>
    </citation>
    <scope>NUCLEOTIDE SEQUENCE [LARGE SCALE GENOMIC DNA]</scope>
    <source>
        <strain evidence="5 6">DSM 6059</strain>
    </source>
</reference>
<dbReference type="InterPro" id="IPR047047">
    <property type="entry name" value="GST_Omega-like_C"/>
</dbReference>
<dbReference type="STRING" id="1123010.SAMN02745724_02123"/>
<evidence type="ECO:0000259" key="4">
    <source>
        <dbReference type="Pfam" id="PF13409"/>
    </source>
</evidence>
<dbReference type="PANTHER" id="PTHR32419:SF6">
    <property type="entry name" value="GLUTATHIONE S-TRANSFERASE OMEGA-LIKE 1-RELATED"/>
    <property type="match status" value="1"/>
</dbReference>
<feature type="active site" description="Nucleophile" evidence="1">
    <location>
        <position position="55"/>
    </location>
</feature>
<dbReference type="SUPFAM" id="SSF47616">
    <property type="entry name" value="GST C-terminal domain-like"/>
    <property type="match status" value="1"/>
</dbReference>
<keyword evidence="5" id="KW-0808">Transferase</keyword>
<feature type="active site" description="Proton donor/acceptor" evidence="1">
    <location>
        <position position="184"/>
    </location>
</feature>